<dbReference type="Pfam" id="PF04909">
    <property type="entry name" value="Amidohydro_2"/>
    <property type="match status" value="1"/>
</dbReference>
<reference evidence="3" key="2">
    <citation type="submission" date="2020-09" db="EMBL/GenBank/DDBJ databases">
        <authorList>
            <person name="Sun Q."/>
            <person name="Kim S."/>
        </authorList>
    </citation>
    <scope>NUCLEOTIDE SEQUENCE</scope>
    <source>
        <strain evidence="3">KCTC 23430</strain>
    </source>
</reference>
<evidence type="ECO:0000313" key="3">
    <source>
        <dbReference type="EMBL" id="GHD29305.1"/>
    </source>
</evidence>
<dbReference type="AlphaFoldDB" id="A0A918XF35"/>
<accession>A0A918XF35</accession>
<dbReference type="GO" id="GO:0016787">
    <property type="term" value="F:hydrolase activity"/>
    <property type="evidence" value="ECO:0007669"/>
    <property type="project" value="InterPro"/>
</dbReference>
<comment type="caution">
    <text evidence="3">The sequence shown here is derived from an EMBL/GenBank/DDBJ whole genome shotgun (WGS) entry which is preliminary data.</text>
</comment>
<evidence type="ECO:0000259" key="2">
    <source>
        <dbReference type="Pfam" id="PF04909"/>
    </source>
</evidence>
<dbReference type="Proteomes" id="UP000644693">
    <property type="component" value="Unassembled WGS sequence"/>
</dbReference>
<evidence type="ECO:0000313" key="4">
    <source>
        <dbReference type="Proteomes" id="UP000644693"/>
    </source>
</evidence>
<sequence>MLNNNNECEEIAMPMPTDIGVIDLMLAVPGDDTSHFYEWIKPMLMDKQSHDMFKMPAQYMFKDIPDTPKQDDYIAYTLAQMDKHGIERAMIGVGEINTIQIEALKKHPDRFFGCYEANANNGMEEVRTIVRMKEEFDIKAVTASPAMICPPVPVNDKKWYPIYAKLVELDIPFCPCMGIPGPRLPFAPQKVELLDEVLWFFPELDIVTRHGCEPWTDVAWKLMLKYPNLHYMTSAFAPKHYPKDIVHFANTRGSDQVMYAGYFPMGLSLDRIFSEMPDVPFRDEVWPKFLRENAIRVFKLDQ</sequence>
<evidence type="ECO:0000256" key="1">
    <source>
        <dbReference type="ARBA" id="ARBA00023239"/>
    </source>
</evidence>
<dbReference type="InterPro" id="IPR032466">
    <property type="entry name" value="Metal_Hydrolase"/>
</dbReference>
<dbReference type="GO" id="GO:0016831">
    <property type="term" value="F:carboxy-lyase activity"/>
    <property type="evidence" value="ECO:0007669"/>
    <property type="project" value="InterPro"/>
</dbReference>
<gene>
    <name evidence="3" type="ORF">GCM10007053_09560</name>
</gene>
<feature type="domain" description="Amidohydrolase-related" evidence="2">
    <location>
        <begin position="76"/>
        <end position="300"/>
    </location>
</feature>
<dbReference type="SUPFAM" id="SSF51556">
    <property type="entry name" value="Metallo-dependent hydrolases"/>
    <property type="match status" value="1"/>
</dbReference>
<organism evidence="3 4">
    <name type="scientific">Parahalioglobus pacificus</name>
    <dbReference type="NCBI Taxonomy" id="930806"/>
    <lineage>
        <taxon>Bacteria</taxon>
        <taxon>Pseudomonadati</taxon>
        <taxon>Pseudomonadota</taxon>
        <taxon>Gammaproteobacteria</taxon>
        <taxon>Cellvibrionales</taxon>
        <taxon>Halieaceae</taxon>
        <taxon>Parahalioglobus</taxon>
    </lineage>
</organism>
<dbReference type="InterPro" id="IPR006680">
    <property type="entry name" value="Amidohydro-rel"/>
</dbReference>
<keyword evidence="1" id="KW-0456">Lyase</keyword>
<proteinExistence type="predicted"/>
<name>A0A918XF35_9GAMM</name>
<dbReference type="RefSeq" id="WP_229802585.1">
    <property type="nucleotide sequence ID" value="NZ_BMYM01000001.1"/>
</dbReference>
<keyword evidence="4" id="KW-1185">Reference proteome</keyword>
<protein>
    <recommendedName>
        <fullName evidence="2">Amidohydrolase-related domain-containing protein</fullName>
    </recommendedName>
</protein>
<dbReference type="InterPro" id="IPR032465">
    <property type="entry name" value="ACMSD"/>
</dbReference>
<dbReference type="Gene3D" id="3.20.20.140">
    <property type="entry name" value="Metal-dependent hydrolases"/>
    <property type="match status" value="1"/>
</dbReference>
<dbReference type="PANTHER" id="PTHR21240">
    <property type="entry name" value="2-AMINO-3-CARBOXYLMUCONATE-6-SEMIALDEHYDE DECARBOXYLASE"/>
    <property type="match status" value="1"/>
</dbReference>
<dbReference type="PANTHER" id="PTHR21240:SF19">
    <property type="entry name" value="CATALYTIC_ HYDROLASE"/>
    <property type="match status" value="1"/>
</dbReference>
<dbReference type="EMBL" id="BMYM01000001">
    <property type="protein sequence ID" value="GHD29305.1"/>
    <property type="molecule type" value="Genomic_DNA"/>
</dbReference>
<reference evidence="3" key="1">
    <citation type="journal article" date="2014" name="Int. J. Syst. Evol. Microbiol.">
        <title>Complete genome sequence of Corynebacterium casei LMG S-19264T (=DSM 44701T), isolated from a smear-ripened cheese.</title>
        <authorList>
            <consortium name="US DOE Joint Genome Institute (JGI-PGF)"/>
            <person name="Walter F."/>
            <person name="Albersmeier A."/>
            <person name="Kalinowski J."/>
            <person name="Ruckert C."/>
        </authorList>
    </citation>
    <scope>NUCLEOTIDE SEQUENCE</scope>
    <source>
        <strain evidence="3">KCTC 23430</strain>
    </source>
</reference>